<evidence type="ECO:0000313" key="3">
    <source>
        <dbReference type="Proteomes" id="UP000249590"/>
    </source>
</evidence>
<dbReference type="InterPro" id="IPR036388">
    <property type="entry name" value="WH-like_DNA-bd_sf"/>
</dbReference>
<dbReference type="Proteomes" id="UP000249590">
    <property type="component" value="Unassembled WGS sequence"/>
</dbReference>
<dbReference type="InterPro" id="IPR036866">
    <property type="entry name" value="RibonucZ/Hydroxyglut_hydro"/>
</dbReference>
<dbReference type="SUPFAM" id="SSF56281">
    <property type="entry name" value="Metallo-hydrolase/oxidoreductase"/>
    <property type="match status" value="1"/>
</dbReference>
<keyword evidence="2" id="KW-0378">Hydrolase</keyword>
<gene>
    <name evidence="2" type="ORF">DLJ53_14975</name>
</gene>
<dbReference type="Gene3D" id="1.10.10.10">
    <property type="entry name" value="Winged helix-like DNA-binding domain superfamily/Winged helix DNA-binding domain"/>
    <property type="match status" value="1"/>
</dbReference>
<dbReference type="EMBL" id="QHHQ01000003">
    <property type="protein sequence ID" value="RAI00563.1"/>
    <property type="molecule type" value="Genomic_DNA"/>
</dbReference>
<sequence length="318" mass="34614">MLQRDDGTNGAILRTGVRARRKRRLSFDPRYGEAVPVGNAITRITANNPGSFTGAGTNTYLIGEERLMLLDPGPDLPEHLALIGKAIRGRPVSHILVTHSHRDHIEGLQAVRDMTGAPVVAEGPARLSRTLHPSEVDPRPGYADRLFPIDHVVSDGETISNGEVSVTAVTTPGHAPDHVAFAYGDDFFSGDHVMGWSTTVVSPPEGSMRAYVASLEKIMPMGHTRYLPGHGDMIDEPARTVSGIRSHRLMRERAILQRLQAGDRAISDIVANLYSGIDRSLYDAAAMSVLAHLEMLYEQGRVFAEGYGKSARWRPSGV</sequence>
<dbReference type="PANTHER" id="PTHR23131:SF0">
    <property type="entry name" value="ENDORIBONUCLEASE LACTB2"/>
    <property type="match status" value="1"/>
</dbReference>
<dbReference type="Pfam" id="PF00753">
    <property type="entry name" value="Lactamase_B"/>
    <property type="match status" value="1"/>
</dbReference>
<evidence type="ECO:0000259" key="1">
    <source>
        <dbReference type="SMART" id="SM00849"/>
    </source>
</evidence>
<dbReference type="Pfam" id="PF17778">
    <property type="entry name" value="WHD_BLACT"/>
    <property type="match status" value="1"/>
</dbReference>
<feature type="domain" description="Metallo-beta-lactamase" evidence="1">
    <location>
        <begin position="56"/>
        <end position="230"/>
    </location>
</feature>
<dbReference type="GO" id="GO:0016787">
    <property type="term" value="F:hydrolase activity"/>
    <property type="evidence" value="ECO:0007669"/>
    <property type="project" value="UniProtKB-KW"/>
</dbReference>
<name>A0A8B2NTS3_9HYPH</name>
<dbReference type="InterPro" id="IPR050662">
    <property type="entry name" value="Sec-metab_biosynth-thioest"/>
</dbReference>
<accession>A0A8B2NTS3</accession>
<dbReference type="InterPro" id="IPR041516">
    <property type="entry name" value="LACTB2_WH"/>
</dbReference>
<dbReference type="AlphaFoldDB" id="A0A8B2NTS3"/>
<protein>
    <submittedName>
        <fullName evidence="2">MBL fold metallo-hydrolase</fullName>
    </submittedName>
</protein>
<dbReference type="InterPro" id="IPR001279">
    <property type="entry name" value="Metallo-B-lactamas"/>
</dbReference>
<organism evidence="2 3">
    <name type="scientific">Acuticoccus sediminis</name>
    <dbReference type="NCBI Taxonomy" id="2184697"/>
    <lineage>
        <taxon>Bacteria</taxon>
        <taxon>Pseudomonadati</taxon>
        <taxon>Pseudomonadota</taxon>
        <taxon>Alphaproteobacteria</taxon>
        <taxon>Hyphomicrobiales</taxon>
        <taxon>Amorphaceae</taxon>
        <taxon>Acuticoccus</taxon>
    </lineage>
</organism>
<dbReference type="SMART" id="SM00849">
    <property type="entry name" value="Lactamase_B"/>
    <property type="match status" value="1"/>
</dbReference>
<evidence type="ECO:0000313" key="2">
    <source>
        <dbReference type="EMBL" id="RAI00563.1"/>
    </source>
</evidence>
<dbReference type="CDD" id="cd16278">
    <property type="entry name" value="metallo-hydrolase-like_MBL-fold"/>
    <property type="match status" value="1"/>
</dbReference>
<reference evidence="2 3" key="1">
    <citation type="submission" date="2018-05" db="EMBL/GenBank/DDBJ databases">
        <title>Acuticoccus sediminis sp. nov., isolated from deep-sea sediment of Indian Ocean.</title>
        <authorList>
            <person name="Liu X."/>
            <person name="Lai Q."/>
            <person name="Du Y."/>
            <person name="Sun F."/>
            <person name="Zhang X."/>
            <person name="Wang S."/>
            <person name="Shao Z."/>
        </authorList>
    </citation>
    <scope>NUCLEOTIDE SEQUENCE [LARGE SCALE GENOMIC DNA]</scope>
    <source>
        <strain evidence="2 3">PTG4-2</strain>
    </source>
</reference>
<keyword evidence="3" id="KW-1185">Reference proteome</keyword>
<proteinExistence type="predicted"/>
<dbReference type="Gene3D" id="3.60.15.10">
    <property type="entry name" value="Ribonuclease Z/Hydroxyacylglutathione hydrolase-like"/>
    <property type="match status" value="1"/>
</dbReference>
<comment type="caution">
    <text evidence="2">The sequence shown here is derived from an EMBL/GenBank/DDBJ whole genome shotgun (WGS) entry which is preliminary data.</text>
</comment>
<dbReference type="PANTHER" id="PTHR23131">
    <property type="entry name" value="ENDORIBONUCLEASE LACTB2"/>
    <property type="match status" value="1"/>
</dbReference>